<gene>
    <name evidence="1" type="ORF">OFY01_11025</name>
</gene>
<keyword evidence="2" id="KW-1185">Reference proteome</keyword>
<name>A0ABT3TTA7_9ACTN</name>
<sequence length="232" mass="25492">MESKPVLATLLLAALPAGCMGWHKLFPDDSVKLQVRQLNDPCFAHYLIRDGATAEFKRGLRAGDERQYARWEKGGRIEHSGFVAALVTLRGNMDKPVRITDLTVTVTSRSAPLTGSPGPLTGPGCGKEEPPDALGINLDAMAVGREISVRRLLSSPNQKEAAAFAKNFGPPPHLPRTVTNDDYYALYLVGTTKTSDCTWRARISWWDGDRDWNTTVDNDGHDFRVTADPDQS</sequence>
<protein>
    <recommendedName>
        <fullName evidence="3">Lipoprotein</fullName>
    </recommendedName>
</protein>
<accession>A0ABT3TTA7</accession>
<organism evidence="1 2">
    <name type="scientific">Streptomyces beihaiensis</name>
    <dbReference type="NCBI Taxonomy" id="2984495"/>
    <lineage>
        <taxon>Bacteria</taxon>
        <taxon>Bacillati</taxon>
        <taxon>Actinomycetota</taxon>
        <taxon>Actinomycetes</taxon>
        <taxon>Kitasatosporales</taxon>
        <taxon>Streptomycetaceae</taxon>
        <taxon>Streptomyces</taxon>
    </lineage>
</organism>
<evidence type="ECO:0000313" key="2">
    <source>
        <dbReference type="Proteomes" id="UP001163064"/>
    </source>
</evidence>
<evidence type="ECO:0008006" key="3">
    <source>
        <dbReference type="Google" id="ProtNLM"/>
    </source>
</evidence>
<dbReference type="RefSeq" id="WP_266598756.1">
    <property type="nucleotide sequence ID" value="NZ_JAPHNL010000096.1"/>
</dbReference>
<proteinExistence type="predicted"/>
<dbReference type="Proteomes" id="UP001163064">
    <property type="component" value="Unassembled WGS sequence"/>
</dbReference>
<evidence type="ECO:0000313" key="1">
    <source>
        <dbReference type="EMBL" id="MCX3060277.1"/>
    </source>
</evidence>
<comment type="caution">
    <text evidence="1">The sequence shown here is derived from an EMBL/GenBank/DDBJ whole genome shotgun (WGS) entry which is preliminary data.</text>
</comment>
<dbReference type="EMBL" id="JAPHNL010000096">
    <property type="protein sequence ID" value="MCX3060277.1"/>
    <property type="molecule type" value="Genomic_DNA"/>
</dbReference>
<reference evidence="1" key="1">
    <citation type="submission" date="2022-10" db="EMBL/GenBank/DDBJ databases">
        <title>Streptomyces beihaiensis sp. nov., a chitin degrading actinobacterium, isolated from shrimp pond soil.</title>
        <authorList>
            <person name="Xie J."/>
            <person name="Shen N."/>
        </authorList>
    </citation>
    <scope>NUCLEOTIDE SEQUENCE</scope>
    <source>
        <strain evidence="1">GXMU-J5</strain>
    </source>
</reference>